<evidence type="ECO:0000256" key="5">
    <source>
        <dbReference type="ARBA" id="ARBA00022741"/>
    </source>
</evidence>
<dbReference type="CDD" id="cd03225">
    <property type="entry name" value="ABC_cobalt_CbiO_domain1"/>
    <property type="match status" value="1"/>
</dbReference>
<name>A0A1H8S204_9BACL</name>
<dbReference type="PROSITE" id="PS50893">
    <property type="entry name" value="ABC_TRANSPORTER_2"/>
    <property type="match status" value="1"/>
</dbReference>
<dbReference type="GO" id="GO:0005524">
    <property type="term" value="F:ATP binding"/>
    <property type="evidence" value="ECO:0007669"/>
    <property type="project" value="UniProtKB-KW"/>
</dbReference>
<dbReference type="STRING" id="1333845.SAMN04487895_110211"/>
<dbReference type="InterPro" id="IPR017871">
    <property type="entry name" value="ABC_transporter-like_CS"/>
</dbReference>
<gene>
    <name evidence="10" type="ORF">KP014_06675</name>
    <name evidence="11" type="ORF">SAMN04487895_110211</name>
</gene>
<evidence type="ECO:0000256" key="2">
    <source>
        <dbReference type="ARBA" id="ARBA00005417"/>
    </source>
</evidence>
<dbReference type="GO" id="GO:0042626">
    <property type="term" value="F:ATPase-coupled transmembrane transporter activity"/>
    <property type="evidence" value="ECO:0007669"/>
    <property type="project" value="TreeGrafter"/>
</dbReference>
<accession>A0A1H8S204</accession>
<evidence type="ECO:0000313" key="10">
    <source>
        <dbReference type="EMBL" id="QWU16880.1"/>
    </source>
</evidence>
<dbReference type="GO" id="GO:0015087">
    <property type="term" value="F:cobalt ion transmembrane transporter activity"/>
    <property type="evidence" value="ECO:0007669"/>
    <property type="project" value="UniProtKB-ARBA"/>
</dbReference>
<dbReference type="Pfam" id="PF00005">
    <property type="entry name" value="ABC_tran"/>
    <property type="match status" value="1"/>
</dbReference>
<evidence type="ECO:0000256" key="4">
    <source>
        <dbReference type="ARBA" id="ARBA00022475"/>
    </source>
</evidence>
<comment type="subcellular location">
    <subcellularLocation>
        <location evidence="1">Cell membrane</location>
        <topology evidence="1">Peripheral membrane protein</topology>
    </subcellularLocation>
</comment>
<dbReference type="InterPro" id="IPR050095">
    <property type="entry name" value="ECF_ABC_transporter_ATP-bd"/>
</dbReference>
<dbReference type="InterPro" id="IPR015856">
    <property type="entry name" value="ABC_transpr_CbiO/EcfA_su"/>
</dbReference>
<evidence type="ECO:0000259" key="9">
    <source>
        <dbReference type="PROSITE" id="PS50893"/>
    </source>
</evidence>
<evidence type="ECO:0000313" key="12">
    <source>
        <dbReference type="Proteomes" id="UP000683429"/>
    </source>
</evidence>
<organism evidence="11">
    <name type="scientific">Paenibacillus sophorae</name>
    <dbReference type="NCBI Taxonomy" id="1333845"/>
    <lineage>
        <taxon>Bacteria</taxon>
        <taxon>Bacillati</taxon>
        <taxon>Bacillota</taxon>
        <taxon>Bacilli</taxon>
        <taxon>Bacillales</taxon>
        <taxon>Paenibacillaceae</taxon>
        <taxon>Paenibacillus</taxon>
    </lineage>
</organism>
<keyword evidence="8" id="KW-0472">Membrane</keyword>
<protein>
    <submittedName>
        <fullName evidence="10">ATP-binding cassette domain-containing protein</fullName>
    </submittedName>
    <submittedName>
        <fullName evidence="11">Energy-coupling factor transport system ATP-binding protein</fullName>
    </submittedName>
</protein>
<keyword evidence="3" id="KW-0813">Transport</keyword>
<sequence>MIQVRGVSKTVHSATGESVPILQDVSFQIGGGEFVGLAGRNGSGKTTLARMLNGLQQPTSGTVLIDGFNASDHSCLMDVRRLTGMVFQHPDNQIVSSIVEEDVAFGPENLGLSQGEVKERTDWALQVTGLTKLRHRNPNLLSGGQKQRVAIAGALAMRPSHLILDEPTSMLDPWGRDELMETLHKVNRELGVTVLLISHHVEDLLCTDRLIVLERGRIAIDDAPEVVFAQEESLADWGIVMPDVPFLMRGLATEGVKTDASIVSVEGMVKWICRLLNSSM</sequence>
<dbReference type="InterPro" id="IPR027417">
    <property type="entry name" value="P-loop_NTPase"/>
</dbReference>
<feature type="domain" description="ABC transporter" evidence="9">
    <location>
        <begin position="2"/>
        <end position="240"/>
    </location>
</feature>
<dbReference type="FunFam" id="3.40.50.300:FF:000224">
    <property type="entry name" value="Energy-coupling factor transporter ATP-binding protein EcfA"/>
    <property type="match status" value="1"/>
</dbReference>
<dbReference type="PANTHER" id="PTHR43553:SF24">
    <property type="entry name" value="ENERGY-COUPLING FACTOR TRANSPORTER ATP-BINDING PROTEIN ECFA1"/>
    <property type="match status" value="1"/>
</dbReference>
<dbReference type="AlphaFoldDB" id="A0A1H8S204"/>
<evidence type="ECO:0000256" key="8">
    <source>
        <dbReference type="ARBA" id="ARBA00023136"/>
    </source>
</evidence>
<keyword evidence="7" id="KW-1278">Translocase</keyword>
<evidence type="ECO:0000256" key="7">
    <source>
        <dbReference type="ARBA" id="ARBA00022967"/>
    </source>
</evidence>
<dbReference type="GO" id="GO:0043190">
    <property type="term" value="C:ATP-binding cassette (ABC) transporter complex"/>
    <property type="evidence" value="ECO:0007669"/>
    <property type="project" value="TreeGrafter"/>
</dbReference>
<dbReference type="SMART" id="SM00382">
    <property type="entry name" value="AAA"/>
    <property type="match status" value="1"/>
</dbReference>
<dbReference type="InterPro" id="IPR003439">
    <property type="entry name" value="ABC_transporter-like_ATP-bd"/>
</dbReference>
<keyword evidence="12" id="KW-1185">Reference proteome</keyword>
<keyword evidence="6 11" id="KW-0067">ATP-binding</keyword>
<dbReference type="OrthoDB" id="9784332at2"/>
<reference evidence="10 12" key="2">
    <citation type="submission" date="2021-06" db="EMBL/GenBank/DDBJ databases">
        <title>Whole genome sequence of Paenibacillus sophorae DSM23020 for comparative genomics.</title>
        <authorList>
            <person name="Kim M.-J."/>
            <person name="Lee G."/>
            <person name="Shin J.-H."/>
        </authorList>
    </citation>
    <scope>NUCLEOTIDE SEQUENCE [LARGE SCALE GENOMIC DNA]</scope>
    <source>
        <strain evidence="10 12">DSM 23020</strain>
    </source>
</reference>
<evidence type="ECO:0000256" key="3">
    <source>
        <dbReference type="ARBA" id="ARBA00022448"/>
    </source>
</evidence>
<dbReference type="Proteomes" id="UP000198809">
    <property type="component" value="Unassembled WGS sequence"/>
</dbReference>
<evidence type="ECO:0000256" key="6">
    <source>
        <dbReference type="ARBA" id="ARBA00022840"/>
    </source>
</evidence>
<evidence type="ECO:0000313" key="11">
    <source>
        <dbReference type="EMBL" id="SEO72474.1"/>
    </source>
</evidence>
<dbReference type="EMBL" id="FODH01000010">
    <property type="protein sequence ID" value="SEO72474.1"/>
    <property type="molecule type" value="Genomic_DNA"/>
</dbReference>
<dbReference type="RefSeq" id="WP_036598135.1">
    <property type="nucleotide sequence ID" value="NZ_CP076607.1"/>
</dbReference>
<proteinExistence type="inferred from homology"/>
<dbReference type="Gene3D" id="3.40.50.300">
    <property type="entry name" value="P-loop containing nucleotide triphosphate hydrolases"/>
    <property type="match status" value="1"/>
</dbReference>
<dbReference type="GO" id="GO:0016887">
    <property type="term" value="F:ATP hydrolysis activity"/>
    <property type="evidence" value="ECO:0007669"/>
    <property type="project" value="InterPro"/>
</dbReference>
<dbReference type="InterPro" id="IPR003593">
    <property type="entry name" value="AAA+_ATPase"/>
</dbReference>
<dbReference type="SUPFAM" id="SSF52540">
    <property type="entry name" value="P-loop containing nucleoside triphosphate hydrolases"/>
    <property type="match status" value="1"/>
</dbReference>
<keyword evidence="5" id="KW-0547">Nucleotide-binding</keyword>
<reference evidence="11" key="1">
    <citation type="submission" date="2016-10" db="EMBL/GenBank/DDBJ databases">
        <authorList>
            <person name="de Groot N.N."/>
        </authorList>
    </citation>
    <scope>NUCLEOTIDE SEQUENCE [LARGE SCALE GENOMIC DNA]</scope>
    <source>
        <strain evidence="11">CGMCC 1.10238</strain>
    </source>
</reference>
<comment type="similarity">
    <text evidence="2">Belongs to the ABC transporter superfamily.</text>
</comment>
<dbReference type="PROSITE" id="PS00211">
    <property type="entry name" value="ABC_TRANSPORTER_1"/>
    <property type="match status" value="1"/>
</dbReference>
<dbReference type="EMBL" id="CP076607">
    <property type="protein sequence ID" value="QWU16880.1"/>
    <property type="molecule type" value="Genomic_DNA"/>
</dbReference>
<keyword evidence="4" id="KW-1003">Cell membrane</keyword>
<dbReference type="PANTHER" id="PTHR43553">
    <property type="entry name" value="HEAVY METAL TRANSPORTER"/>
    <property type="match status" value="1"/>
</dbReference>
<dbReference type="Proteomes" id="UP000683429">
    <property type="component" value="Chromosome"/>
</dbReference>
<evidence type="ECO:0000256" key="1">
    <source>
        <dbReference type="ARBA" id="ARBA00004202"/>
    </source>
</evidence>